<proteinExistence type="predicted"/>
<evidence type="ECO:0000313" key="1">
    <source>
        <dbReference type="EnsemblMetazoa" id="GPPI036558-PA"/>
    </source>
</evidence>
<dbReference type="EnsemblMetazoa" id="GPPI036558-RA">
    <property type="protein sequence ID" value="GPPI036558-PA"/>
    <property type="gene ID" value="GPPI036558"/>
</dbReference>
<evidence type="ECO:0000313" key="2">
    <source>
        <dbReference type="Proteomes" id="UP000092460"/>
    </source>
</evidence>
<reference evidence="1" key="2">
    <citation type="submission" date="2020-05" db="UniProtKB">
        <authorList>
            <consortium name="EnsemblMetazoa"/>
        </authorList>
    </citation>
    <scope>IDENTIFICATION</scope>
    <source>
        <strain evidence="1">IAEA</strain>
    </source>
</reference>
<name>A0A1B0BPL2_9MUSC</name>
<organism evidence="1 2">
    <name type="scientific">Glossina palpalis gambiensis</name>
    <dbReference type="NCBI Taxonomy" id="67801"/>
    <lineage>
        <taxon>Eukaryota</taxon>
        <taxon>Metazoa</taxon>
        <taxon>Ecdysozoa</taxon>
        <taxon>Arthropoda</taxon>
        <taxon>Hexapoda</taxon>
        <taxon>Insecta</taxon>
        <taxon>Pterygota</taxon>
        <taxon>Neoptera</taxon>
        <taxon>Endopterygota</taxon>
        <taxon>Diptera</taxon>
        <taxon>Brachycera</taxon>
        <taxon>Muscomorpha</taxon>
        <taxon>Hippoboscoidea</taxon>
        <taxon>Glossinidae</taxon>
        <taxon>Glossina</taxon>
    </lineage>
</organism>
<keyword evidence="2" id="KW-1185">Reference proteome</keyword>
<protein>
    <submittedName>
        <fullName evidence="1">Uncharacterized protein</fullName>
    </submittedName>
</protein>
<dbReference type="Proteomes" id="UP000092460">
    <property type="component" value="Unassembled WGS sequence"/>
</dbReference>
<dbReference type="AlphaFoldDB" id="A0A1B0BPL2"/>
<dbReference type="VEuPathDB" id="VectorBase:GPPI036558"/>
<sequence length="200" mass="22962">MFPDTKAEQSAGHLSVRKIQNMIHLNHSTGIYRFYILQQQPLKNPGIRNGKLEFPCKVGHSAKISTWGYETFRFLEIGYPPMPRIHEHLLKGEPKMTDLPPLSMQDFFTSVIIPLRADKSIQESNIAFLGRVRLGRLMEDRYMLAVWIYHQHVNIVSLPADVHLPYTYATKLVDKSLLFDASIIIDAGKILKFPTTMNVQ</sequence>
<reference evidence="2" key="1">
    <citation type="submission" date="2015-01" db="EMBL/GenBank/DDBJ databases">
        <authorList>
            <person name="Aksoy S."/>
            <person name="Warren W."/>
            <person name="Wilson R.K."/>
        </authorList>
    </citation>
    <scope>NUCLEOTIDE SEQUENCE [LARGE SCALE GENOMIC DNA]</scope>
    <source>
        <strain evidence="2">IAEA</strain>
    </source>
</reference>
<dbReference type="EMBL" id="JXJN01018066">
    <property type="status" value="NOT_ANNOTATED_CDS"/>
    <property type="molecule type" value="Genomic_DNA"/>
</dbReference>
<dbReference type="STRING" id="67801.A0A1B0BPL2"/>
<accession>A0A1B0BPL2</accession>